<dbReference type="EMBL" id="CAIT01000003">
    <property type="protein sequence ID" value="CCH51153.1"/>
    <property type="molecule type" value="Genomic_DNA"/>
</dbReference>
<reference evidence="1 2" key="1">
    <citation type="journal article" date="2012" name="J. Bacteriol.">
        <title>Genome Sequence of the Filamentous Bacterium Fibrisoma limi BUZ 3T.</title>
        <authorList>
            <person name="Filippini M."/>
            <person name="Qi W."/>
            <person name="Jaenicke S."/>
            <person name="Goesmann A."/>
            <person name="Smits T.H."/>
            <person name="Bagheri H.C."/>
        </authorList>
    </citation>
    <scope>NUCLEOTIDE SEQUENCE [LARGE SCALE GENOMIC DNA]</scope>
    <source>
        <strain evidence="2">BUZ 3T</strain>
    </source>
</reference>
<accession>I2GB79</accession>
<proteinExistence type="predicted"/>
<evidence type="ECO:0000313" key="2">
    <source>
        <dbReference type="Proteomes" id="UP000009309"/>
    </source>
</evidence>
<evidence type="ECO:0000313" key="1">
    <source>
        <dbReference type="EMBL" id="CCH51153.1"/>
    </source>
</evidence>
<sequence length="36" mass="4056">MKVFADYQVVYFLKVGFLGGPLQQILDEVPVLGRQS</sequence>
<dbReference type="STRING" id="1185876.BN8_00064"/>
<keyword evidence="2" id="KW-1185">Reference proteome</keyword>
<organism evidence="1 2">
    <name type="scientific">Fibrisoma limi BUZ 3</name>
    <dbReference type="NCBI Taxonomy" id="1185876"/>
    <lineage>
        <taxon>Bacteria</taxon>
        <taxon>Pseudomonadati</taxon>
        <taxon>Bacteroidota</taxon>
        <taxon>Cytophagia</taxon>
        <taxon>Cytophagales</taxon>
        <taxon>Spirosomataceae</taxon>
        <taxon>Fibrisoma</taxon>
    </lineage>
</organism>
<dbReference type="AlphaFoldDB" id="I2GB79"/>
<dbReference type="Proteomes" id="UP000009309">
    <property type="component" value="Unassembled WGS sequence"/>
</dbReference>
<name>I2GB79_9BACT</name>
<gene>
    <name evidence="1" type="ORF">BN8_00064</name>
</gene>
<protein>
    <submittedName>
        <fullName evidence="1">Uncharacterized protein</fullName>
    </submittedName>
</protein>
<comment type="caution">
    <text evidence="1">The sequence shown here is derived from an EMBL/GenBank/DDBJ whole genome shotgun (WGS) entry which is preliminary data.</text>
</comment>